<dbReference type="Pfam" id="PF21274">
    <property type="entry name" value="Rng_hyd_C"/>
    <property type="match status" value="1"/>
</dbReference>
<name>A0ABS7PSS2_9SPHN</name>
<gene>
    <name evidence="5" type="ORF">K7G82_18685</name>
</gene>
<evidence type="ECO:0000313" key="5">
    <source>
        <dbReference type="EMBL" id="MBY8824338.1"/>
    </source>
</evidence>
<dbReference type="Pfam" id="PF01494">
    <property type="entry name" value="FAD_binding_3"/>
    <property type="match status" value="1"/>
</dbReference>
<dbReference type="Gene3D" id="3.30.9.10">
    <property type="entry name" value="D-Amino Acid Oxidase, subunit A, domain 2"/>
    <property type="match status" value="1"/>
</dbReference>
<dbReference type="Gene3D" id="3.40.30.120">
    <property type="match status" value="1"/>
</dbReference>
<dbReference type="NCBIfam" id="NF004780">
    <property type="entry name" value="PRK06126.1"/>
    <property type="match status" value="1"/>
</dbReference>
<evidence type="ECO:0000256" key="3">
    <source>
        <dbReference type="ARBA" id="ARBA00022827"/>
    </source>
</evidence>
<proteinExistence type="predicted"/>
<comment type="caution">
    <text evidence="5">The sequence shown here is derived from an EMBL/GenBank/DDBJ whole genome shotgun (WGS) entry which is preliminary data.</text>
</comment>
<dbReference type="PRINTS" id="PR00420">
    <property type="entry name" value="RNGMNOXGNASE"/>
</dbReference>
<feature type="domain" description="FAD-binding" evidence="4">
    <location>
        <begin position="7"/>
        <end position="356"/>
    </location>
</feature>
<keyword evidence="5" id="KW-0503">Monooxygenase</keyword>
<organism evidence="5 6">
    <name type="scientific">Sphingomonas colocasiae</name>
    <dbReference type="NCBI Taxonomy" id="1848973"/>
    <lineage>
        <taxon>Bacteria</taxon>
        <taxon>Pseudomonadati</taxon>
        <taxon>Pseudomonadota</taxon>
        <taxon>Alphaproteobacteria</taxon>
        <taxon>Sphingomonadales</taxon>
        <taxon>Sphingomonadaceae</taxon>
        <taxon>Sphingomonas</taxon>
    </lineage>
</organism>
<dbReference type="EMBL" id="JAINVV010000008">
    <property type="protein sequence ID" value="MBY8824338.1"/>
    <property type="molecule type" value="Genomic_DNA"/>
</dbReference>
<dbReference type="InterPro" id="IPR036188">
    <property type="entry name" value="FAD/NAD-bd_sf"/>
</dbReference>
<dbReference type="SUPFAM" id="SSF51905">
    <property type="entry name" value="FAD/NAD(P)-binding domain"/>
    <property type="match status" value="1"/>
</dbReference>
<dbReference type="RefSeq" id="WP_222991408.1">
    <property type="nucleotide sequence ID" value="NZ_JAINVV010000008.1"/>
</dbReference>
<sequence>MGFDGEFDVIVAGAGPVGLSMTIDLGRRGVRTMIMERDITTAPWPKMDRSNARTMELYRRLGLADRIRALGYPADNPMDVILTRTMNEAPIAVIPFPSVAERRRKIAECTDGSLPLEPYQLVSQNHIEPLLRQVAEHETPNTSVRYGLELVDLEQDADGVTVTALTADGTQQRYRCRYLVGTDGGSSTVRKRLDVKLEGRPALFEMRQVIFWSEDLYERMKAGKGRHYSLTSGGGFVAQGDRKEFTFHTMLPADTDFEPVLRKKIGFDCDLTIRHITSWRPHLLLAERYREGRVLMAGDAVHLVIPTGGLGMNTGVGDAFDLSWKLAGMIQGWGGEGLIESYEIERRPVAQRNIEASGWAADGSALWLPHLTPEIDLDGPDGDAARSRLAEAFKRDHGRMHGMVGAETCYTYAGSPLVAHEPGNQAHWEISRIVPHARPGIRIPHMWLKDGRPLHDLIGNDFTLLDLRGDFDASGLETAFAAIGAPFEIVRLDEPHLIGVFNAPAFLLRPDLHVAWRGDAPPADAQALARMATGHGPGFRR</sequence>
<dbReference type="GO" id="GO:0004497">
    <property type="term" value="F:monooxygenase activity"/>
    <property type="evidence" value="ECO:0007669"/>
    <property type="project" value="UniProtKB-KW"/>
</dbReference>
<evidence type="ECO:0000256" key="1">
    <source>
        <dbReference type="ARBA" id="ARBA00001974"/>
    </source>
</evidence>
<dbReference type="Proteomes" id="UP000706039">
    <property type="component" value="Unassembled WGS sequence"/>
</dbReference>
<evidence type="ECO:0000256" key="2">
    <source>
        <dbReference type="ARBA" id="ARBA00022630"/>
    </source>
</evidence>
<protein>
    <submittedName>
        <fullName evidence="5">FAD-dependent monooxygenase</fullName>
    </submittedName>
</protein>
<dbReference type="PANTHER" id="PTHR43004">
    <property type="entry name" value="TRK SYSTEM POTASSIUM UPTAKE PROTEIN"/>
    <property type="match status" value="1"/>
</dbReference>
<keyword evidence="2" id="KW-0285">Flavoprotein</keyword>
<keyword evidence="6" id="KW-1185">Reference proteome</keyword>
<comment type="cofactor">
    <cofactor evidence="1">
        <name>FAD</name>
        <dbReference type="ChEBI" id="CHEBI:57692"/>
    </cofactor>
</comment>
<keyword evidence="5" id="KW-0560">Oxidoreductase</keyword>
<dbReference type="Gene3D" id="3.50.50.60">
    <property type="entry name" value="FAD/NAD(P)-binding domain"/>
    <property type="match status" value="1"/>
</dbReference>
<reference evidence="5 6" key="1">
    <citation type="submission" date="2021-08" db="EMBL/GenBank/DDBJ databases">
        <authorList>
            <person name="Tuo L."/>
        </authorList>
    </citation>
    <scope>NUCLEOTIDE SEQUENCE [LARGE SCALE GENOMIC DNA]</scope>
    <source>
        <strain evidence="5 6">JCM 31229</strain>
    </source>
</reference>
<accession>A0ABS7PSS2</accession>
<evidence type="ECO:0000259" key="4">
    <source>
        <dbReference type="Pfam" id="PF01494"/>
    </source>
</evidence>
<evidence type="ECO:0000313" key="6">
    <source>
        <dbReference type="Proteomes" id="UP000706039"/>
    </source>
</evidence>
<dbReference type="InterPro" id="IPR050641">
    <property type="entry name" value="RIFMO-like"/>
</dbReference>
<keyword evidence="3" id="KW-0274">FAD</keyword>
<dbReference type="PANTHER" id="PTHR43004:SF19">
    <property type="entry name" value="BINDING MONOOXYGENASE, PUTATIVE (JCVI)-RELATED"/>
    <property type="match status" value="1"/>
</dbReference>
<dbReference type="InterPro" id="IPR002938">
    <property type="entry name" value="FAD-bd"/>
</dbReference>